<dbReference type="SMART" id="SM00342">
    <property type="entry name" value="HTH_ARAC"/>
    <property type="match status" value="1"/>
</dbReference>
<dbReference type="InterPro" id="IPR035418">
    <property type="entry name" value="AraC-bd_2"/>
</dbReference>
<dbReference type="Gene3D" id="1.10.10.60">
    <property type="entry name" value="Homeodomain-like"/>
    <property type="match status" value="1"/>
</dbReference>
<gene>
    <name evidence="5" type="ORF">PAN31117_05117</name>
</gene>
<dbReference type="Pfam" id="PF12833">
    <property type="entry name" value="HTH_18"/>
    <property type="match status" value="1"/>
</dbReference>
<keyword evidence="3" id="KW-0804">Transcription</keyword>
<dbReference type="PANTHER" id="PTHR46796:SF6">
    <property type="entry name" value="ARAC SUBFAMILY"/>
    <property type="match status" value="1"/>
</dbReference>
<evidence type="ECO:0000256" key="2">
    <source>
        <dbReference type="ARBA" id="ARBA00023125"/>
    </source>
</evidence>
<dbReference type="InterPro" id="IPR050204">
    <property type="entry name" value="AraC_XylS_family_regulators"/>
</dbReference>
<dbReference type="GO" id="GO:0043565">
    <property type="term" value="F:sequence-specific DNA binding"/>
    <property type="evidence" value="ECO:0007669"/>
    <property type="project" value="InterPro"/>
</dbReference>
<protein>
    <submittedName>
        <fullName evidence="5">AraC type helix-turn-helix- domain-containing protein</fullName>
    </submittedName>
</protein>
<dbReference type="InterPro" id="IPR020449">
    <property type="entry name" value="Tscrpt_reg_AraC-type_HTH"/>
</dbReference>
<evidence type="ECO:0000313" key="6">
    <source>
        <dbReference type="Proteomes" id="UP000383122"/>
    </source>
</evidence>
<dbReference type="RefSeq" id="WP_150740630.1">
    <property type="nucleotide sequence ID" value="NZ_CABPSP010000020.1"/>
</dbReference>
<dbReference type="EMBL" id="CABPSP010000020">
    <property type="protein sequence ID" value="VVE75239.1"/>
    <property type="molecule type" value="Genomic_DNA"/>
</dbReference>
<evidence type="ECO:0000259" key="4">
    <source>
        <dbReference type="PROSITE" id="PS01124"/>
    </source>
</evidence>
<keyword evidence="6" id="KW-1185">Reference proteome</keyword>
<evidence type="ECO:0000256" key="1">
    <source>
        <dbReference type="ARBA" id="ARBA00023015"/>
    </source>
</evidence>
<dbReference type="Proteomes" id="UP000383122">
    <property type="component" value="Unassembled WGS sequence"/>
</dbReference>
<dbReference type="OrthoDB" id="282744at2"/>
<name>A0A5E5ANG0_9BURK</name>
<dbReference type="SUPFAM" id="SSF46689">
    <property type="entry name" value="Homeodomain-like"/>
    <property type="match status" value="1"/>
</dbReference>
<accession>A0A5E5ANG0</accession>
<dbReference type="InterPro" id="IPR018060">
    <property type="entry name" value="HTH_AraC"/>
</dbReference>
<dbReference type="PRINTS" id="PR00032">
    <property type="entry name" value="HTHARAC"/>
</dbReference>
<dbReference type="PROSITE" id="PS01124">
    <property type="entry name" value="HTH_ARAC_FAMILY_2"/>
    <property type="match status" value="1"/>
</dbReference>
<evidence type="ECO:0000313" key="5">
    <source>
        <dbReference type="EMBL" id="VVE75239.1"/>
    </source>
</evidence>
<dbReference type="AlphaFoldDB" id="A0A5E5ANG0"/>
<organism evidence="5 6">
    <name type="scientific">Pandoraea anapnoica</name>
    <dbReference type="NCBI Taxonomy" id="2508301"/>
    <lineage>
        <taxon>Bacteria</taxon>
        <taxon>Pseudomonadati</taxon>
        <taxon>Pseudomonadota</taxon>
        <taxon>Betaproteobacteria</taxon>
        <taxon>Burkholderiales</taxon>
        <taxon>Burkholderiaceae</taxon>
        <taxon>Pandoraea</taxon>
    </lineage>
</organism>
<sequence>MEAIEVVFSHDSVDAHDRGDYWREMTRPVFDIVALDGLRANTAVGDLRSRANGELFLGRTTFSSQKFTRSQRKVQVSGLDGYILQFLTSGEMRGNVGKEYLQLGPGDIWILDLSRTCENQASSGARLTMMIERDRLEKLMGRPDLHGQVFRRRQPVTRILFDYMVELWSVSLDITPGAASLSIDVVGNLLRGGQSDRLRLSPEEELNFLETIRGRILRFVDQQLEDPNLSVEMIADRFCISKSSLYRAMEMDGGVATVVRERRLAKAFSLLVRGDMKIAQVAYACGFSNSQQFFKAFHRKFGFPPSEARYANARNIIAPNLGDLLSHFERSAPRSL</sequence>
<reference evidence="5 6" key="1">
    <citation type="submission" date="2019-08" db="EMBL/GenBank/DDBJ databases">
        <authorList>
            <person name="Peeters C."/>
        </authorList>
    </citation>
    <scope>NUCLEOTIDE SEQUENCE [LARGE SCALE GENOMIC DNA]</scope>
    <source>
        <strain evidence="5 6">LMG 31117</strain>
    </source>
</reference>
<dbReference type="Pfam" id="PF14525">
    <property type="entry name" value="AraC_binding_2"/>
    <property type="match status" value="1"/>
</dbReference>
<keyword evidence="1" id="KW-0805">Transcription regulation</keyword>
<feature type="domain" description="HTH araC/xylS-type" evidence="4">
    <location>
        <begin position="214"/>
        <end position="311"/>
    </location>
</feature>
<dbReference type="InterPro" id="IPR009057">
    <property type="entry name" value="Homeodomain-like_sf"/>
</dbReference>
<dbReference type="PANTHER" id="PTHR46796">
    <property type="entry name" value="HTH-TYPE TRANSCRIPTIONAL ACTIVATOR RHAS-RELATED"/>
    <property type="match status" value="1"/>
</dbReference>
<dbReference type="GO" id="GO:0003700">
    <property type="term" value="F:DNA-binding transcription factor activity"/>
    <property type="evidence" value="ECO:0007669"/>
    <property type="project" value="InterPro"/>
</dbReference>
<keyword evidence="2" id="KW-0238">DNA-binding</keyword>
<evidence type="ECO:0000256" key="3">
    <source>
        <dbReference type="ARBA" id="ARBA00023163"/>
    </source>
</evidence>
<proteinExistence type="predicted"/>